<keyword evidence="2 7" id="KW-0808">Transferase</keyword>
<evidence type="ECO:0000256" key="4">
    <source>
        <dbReference type="ARBA" id="ARBA00022777"/>
    </source>
</evidence>
<evidence type="ECO:0000313" key="10">
    <source>
        <dbReference type="Proteomes" id="UP001210925"/>
    </source>
</evidence>
<comment type="similarity">
    <text evidence="1 7">Belongs to the PDK/BCKDK protein kinase family.</text>
</comment>
<evidence type="ECO:0000313" key="9">
    <source>
        <dbReference type="EMBL" id="KAJ3260468.1"/>
    </source>
</evidence>
<keyword evidence="4 7" id="KW-0418">Kinase</keyword>
<dbReference type="InterPro" id="IPR039028">
    <property type="entry name" value="BCKD/PDK"/>
</dbReference>
<comment type="caution">
    <text evidence="9">The sequence shown here is derived from an EMBL/GenBank/DDBJ whole genome shotgun (WGS) entry which is preliminary data.</text>
</comment>
<dbReference type="Pfam" id="PF10436">
    <property type="entry name" value="BCDHK_Adom3"/>
    <property type="match status" value="1"/>
</dbReference>
<dbReference type="EC" id="2.7.11.-" evidence="7"/>
<dbReference type="Proteomes" id="UP001210925">
    <property type="component" value="Unassembled WGS sequence"/>
</dbReference>
<comment type="subcellular location">
    <subcellularLocation>
        <location evidence="7">Mitochondrion matrix</location>
    </subcellularLocation>
</comment>
<dbReference type="GO" id="GO:0005759">
    <property type="term" value="C:mitochondrial matrix"/>
    <property type="evidence" value="ECO:0007669"/>
    <property type="project" value="UniProtKB-SubCell"/>
</dbReference>
<dbReference type="SUPFAM" id="SSF55874">
    <property type="entry name" value="ATPase domain of HSP90 chaperone/DNA topoisomerase II/histidine kinase"/>
    <property type="match status" value="1"/>
</dbReference>
<dbReference type="Gene3D" id="1.20.140.20">
    <property type="entry name" value="Alpha-ketoacid/pyruvate dehydrogenase kinase, N-terminal domain"/>
    <property type="match status" value="1"/>
</dbReference>
<dbReference type="PANTHER" id="PTHR11947:SF25">
    <property type="entry name" value="[PYRUVATE DEHYDROGENASE (ACETYL-TRANSFERRING)] KINASE 2, MITOCHONDRIAL"/>
    <property type="match status" value="1"/>
</dbReference>
<protein>
    <recommendedName>
        <fullName evidence="7">Protein-serine/threonine kinase</fullName>
        <ecNumber evidence="7">2.7.11.-</ecNumber>
    </recommendedName>
</protein>
<reference evidence="9" key="1">
    <citation type="submission" date="2020-05" db="EMBL/GenBank/DDBJ databases">
        <title>Phylogenomic resolution of chytrid fungi.</title>
        <authorList>
            <person name="Stajich J.E."/>
            <person name="Amses K."/>
            <person name="Simmons R."/>
            <person name="Seto K."/>
            <person name="Myers J."/>
            <person name="Bonds A."/>
            <person name="Quandt C.A."/>
            <person name="Barry K."/>
            <person name="Liu P."/>
            <person name="Grigoriev I."/>
            <person name="Longcore J.E."/>
            <person name="James T.Y."/>
        </authorList>
    </citation>
    <scope>NUCLEOTIDE SEQUENCE</scope>
    <source>
        <strain evidence="9">PLAUS21</strain>
    </source>
</reference>
<dbReference type="SUPFAM" id="SSF69012">
    <property type="entry name" value="alpha-ketoacid dehydrogenase kinase, N-terminal domain"/>
    <property type="match status" value="1"/>
</dbReference>
<dbReference type="GO" id="GO:0010906">
    <property type="term" value="P:regulation of glucose metabolic process"/>
    <property type="evidence" value="ECO:0007669"/>
    <property type="project" value="TreeGrafter"/>
</dbReference>
<evidence type="ECO:0000256" key="5">
    <source>
        <dbReference type="ARBA" id="ARBA00022840"/>
    </source>
</evidence>
<gene>
    <name evidence="9" type="ORF">HK103_000610</name>
</gene>
<evidence type="ECO:0000256" key="2">
    <source>
        <dbReference type="ARBA" id="ARBA00022679"/>
    </source>
</evidence>
<keyword evidence="10" id="KW-1185">Reference proteome</keyword>
<dbReference type="InterPro" id="IPR018955">
    <property type="entry name" value="BCDHK/PDK_N"/>
</dbReference>
<accession>A0AAD5UMK3</accession>
<dbReference type="InterPro" id="IPR036784">
    <property type="entry name" value="AK/P_DHK_N_sf"/>
</dbReference>
<dbReference type="InterPro" id="IPR036890">
    <property type="entry name" value="HATPase_C_sf"/>
</dbReference>
<keyword evidence="6 7" id="KW-0496">Mitochondrion</keyword>
<name>A0AAD5UMK3_9FUNG</name>
<evidence type="ECO:0000256" key="7">
    <source>
        <dbReference type="RuleBase" id="RU366032"/>
    </source>
</evidence>
<feature type="domain" description="Branched-chain alpha-ketoacid dehydrogenase kinase/Pyruvate dehydrogenase kinase N-terminal" evidence="8">
    <location>
        <begin position="38"/>
        <end position="197"/>
    </location>
</feature>
<dbReference type="PANTHER" id="PTHR11947">
    <property type="entry name" value="PYRUVATE DEHYDROGENASE KINASE"/>
    <property type="match status" value="1"/>
</dbReference>
<evidence type="ECO:0000256" key="6">
    <source>
        <dbReference type="ARBA" id="ARBA00023128"/>
    </source>
</evidence>
<keyword evidence="3 7" id="KW-0547">Nucleotide-binding</keyword>
<proteinExistence type="inferred from homology"/>
<evidence type="ECO:0000256" key="1">
    <source>
        <dbReference type="ARBA" id="ARBA00006155"/>
    </source>
</evidence>
<keyword evidence="5 7" id="KW-0067">ATP-binding</keyword>
<evidence type="ECO:0000259" key="8">
    <source>
        <dbReference type="Pfam" id="PF10436"/>
    </source>
</evidence>
<dbReference type="EMBL" id="JADGKB010000011">
    <property type="protein sequence ID" value="KAJ3260468.1"/>
    <property type="molecule type" value="Genomic_DNA"/>
</dbReference>
<dbReference type="Gene3D" id="3.30.565.10">
    <property type="entry name" value="Histidine kinase-like ATPase, C-terminal domain"/>
    <property type="match status" value="1"/>
</dbReference>
<dbReference type="GO" id="GO:0004740">
    <property type="term" value="F:pyruvate dehydrogenase (acetyl-transferring) kinase activity"/>
    <property type="evidence" value="ECO:0007669"/>
    <property type="project" value="TreeGrafter"/>
</dbReference>
<dbReference type="GO" id="GO:0005524">
    <property type="term" value="F:ATP binding"/>
    <property type="evidence" value="ECO:0007669"/>
    <property type="project" value="UniProtKB-UniRule"/>
</dbReference>
<organism evidence="9 10">
    <name type="scientific">Boothiomyces macroporosus</name>
    <dbReference type="NCBI Taxonomy" id="261099"/>
    <lineage>
        <taxon>Eukaryota</taxon>
        <taxon>Fungi</taxon>
        <taxon>Fungi incertae sedis</taxon>
        <taxon>Chytridiomycota</taxon>
        <taxon>Chytridiomycota incertae sedis</taxon>
        <taxon>Chytridiomycetes</taxon>
        <taxon>Rhizophydiales</taxon>
        <taxon>Terramycetaceae</taxon>
        <taxon>Boothiomyces</taxon>
    </lineage>
</organism>
<sequence length="374" mass="42798">MLSRLSKNPLQVQTGRNLHIDFYKNRILEKYAAKNPVPVTLRQLTVFGRTESLNEEKLIRSANYLREELPVRLAHRIRMFQQLPFVVGTNPHIEMVYRLYWEAFEQFRNYPPVHNMEENLEFCEFVQDQLNTHAIVIPHLVVGMYESQSHVRASDCNKFMNETLRSRISRRVLAEQHIALSSVQKGSKPASDGMIGILNTSCKATEVVHKCFRLAGELFSKTYDAEPPELIVDGHLNASFVYIPDHIEYIMYELFKNSMKHTHRTHSDKNPLPPIRVTIGVGGGIDKETMNNLWNFVKPSSEELYQQKRLTGKIEDAIPIDLPLGIGLPLSRVYANYWGGSLSLYSMFGYGTDAYVTICTGNSLENLSFIEDAA</sequence>
<dbReference type="AlphaFoldDB" id="A0AAD5UMK3"/>
<evidence type="ECO:0000256" key="3">
    <source>
        <dbReference type="ARBA" id="ARBA00022741"/>
    </source>
</evidence>